<dbReference type="Proteomes" id="UP001164929">
    <property type="component" value="Chromosome 15"/>
</dbReference>
<organism evidence="2 3">
    <name type="scientific">Populus alba x Populus x berolinensis</name>
    <dbReference type="NCBI Taxonomy" id="444605"/>
    <lineage>
        <taxon>Eukaryota</taxon>
        <taxon>Viridiplantae</taxon>
        <taxon>Streptophyta</taxon>
        <taxon>Embryophyta</taxon>
        <taxon>Tracheophyta</taxon>
        <taxon>Spermatophyta</taxon>
        <taxon>Magnoliopsida</taxon>
        <taxon>eudicotyledons</taxon>
        <taxon>Gunneridae</taxon>
        <taxon>Pentapetalae</taxon>
        <taxon>rosids</taxon>
        <taxon>fabids</taxon>
        <taxon>Malpighiales</taxon>
        <taxon>Salicaceae</taxon>
        <taxon>Saliceae</taxon>
        <taxon>Populus</taxon>
    </lineage>
</organism>
<protein>
    <submittedName>
        <fullName evidence="2">Uncharacterized protein</fullName>
    </submittedName>
</protein>
<gene>
    <name evidence="2" type="ORF">NC653_034088</name>
</gene>
<name>A0AAD6LN39_9ROSI</name>
<sequence length="54" mass="6064">MNKNIPEGAKKINKIPEAREQTIHRITRTKKKEGEKCSAGQSSLMFSFSKLSGE</sequence>
<accession>A0AAD6LN39</accession>
<dbReference type="AlphaFoldDB" id="A0AAD6LN39"/>
<feature type="region of interest" description="Disordered" evidence="1">
    <location>
        <begin position="1"/>
        <end position="43"/>
    </location>
</feature>
<reference evidence="2" key="1">
    <citation type="journal article" date="2023" name="Mol. Ecol. Resour.">
        <title>Chromosome-level genome assembly of a triploid poplar Populus alba 'Berolinensis'.</title>
        <authorList>
            <person name="Chen S."/>
            <person name="Yu Y."/>
            <person name="Wang X."/>
            <person name="Wang S."/>
            <person name="Zhang T."/>
            <person name="Zhou Y."/>
            <person name="He R."/>
            <person name="Meng N."/>
            <person name="Wang Y."/>
            <person name="Liu W."/>
            <person name="Liu Z."/>
            <person name="Liu J."/>
            <person name="Guo Q."/>
            <person name="Huang H."/>
            <person name="Sederoff R.R."/>
            <person name="Wang G."/>
            <person name="Qu G."/>
            <person name="Chen S."/>
        </authorList>
    </citation>
    <scope>NUCLEOTIDE SEQUENCE</scope>
    <source>
        <strain evidence="2">SC-2020</strain>
    </source>
</reference>
<feature type="compositionally biased region" description="Basic and acidic residues" evidence="1">
    <location>
        <begin position="8"/>
        <end position="23"/>
    </location>
</feature>
<evidence type="ECO:0000256" key="1">
    <source>
        <dbReference type="SAM" id="MobiDB-lite"/>
    </source>
</evidence>
<keyword evidence="3" id="KW-1185">Reference proteome</keyword>
<evidence type="ECO:0000313" key="3">
    <source>
        <dbReference type="Proteomes" id="UP001164929"/>
    </source>
</evidence>
<comment type="caution">
    <text evidence="2">The sequence shown here is derived from an EMBL/GenBank/DDBJ whole genome shotgun (WGS) entry which is preliminary data.</text>
</comment>
<evidence type="ECO:0000313" key="2">
    <source>
        <dbReference type="EMBL" id="KAJ6969449.1"/>
    </source>
</evidence>
<proteinExistence type="predicted"/>
<dbReference type="EMBL" id="JAQIZT010000015">
    <property type="protein sequence ID" value="KAJ6969449.1"/>
    <property type="molecule type" value="Genomic_DNA"/>
</dbReference>